<organism evidence="1 2">
    <name type="scientific">Acidovorax delafieldii 2AN</name>
    <dbReference type="NCBI Taxonomy" id="573060"/>
    <lineage>
        <taxon>Bacteria</taxon>
        <taxon>Pseudomonadati</taxon>
        <taxon>Pseudomonadota</taxon>
        <taxon>Betaproteobacteria</taxon>
        <taxon>Burkholderiales</taxon>
        <taxon>Comamonadaceae</taxon>
        <taxon>Acidovorax</taxon>
    </lineage>
</organism>
<evidence type="ECO:0000313" key="2">
    <source>
        <dbReference type="Proteomes" id="UP000003856"/>
    </source>
</evidence>
<protein>
    <submittedName>
        <fullName evidence="1">Uncharacterized protein</fullName>
    </submittedName>
</protein>
<evidence type="ECO:0000313" key="1">
    <source>
        <dbReference type="EMBL" id="EER61891.1"/>
    </source>
</evidence>
<reference evidence="1 2" key="1">
    <citation type="submission" date="2009-05" db="EMBL/GenBank/DDBJ databases">
        <title>The draft genome of Acidovorax delafieldii 2AN.</title>
        <authorList>
            <consortium name="US DOE Joint Genome Institute (JGI-PGF)"/>
            <person name="Lucas S."/>
            <person name="Copeland A."/>
            <person name="Lapidus A."/>
            <person name="Glavina del Rio T."/>
            <person name="Tice H."/>
            <person name="Bruce D."/>
            <person name="Goodwin L."/>
            <person name="Pitluck S."/>
            <person name="Larimer F."/>
            <person name="Land M.L."/>
            <person name="Hauser L."/>
            <person name="Shelobolina E.S."/>
            <person name="Picardal F."/>
            <person name="Roden E."/>
            <person name="Emerson D."/>
        </authorList>
    </citation>
    <scope>NUCLEOTIDE SEQUENCE [LARGE SCALE GENOMIC DNA]</scope>
    <source>
        <strain evidence="1 2">2AN</strain>
    </source>
</reference>
<gene>
    <name evidence="1" type="ORF">AcdelDRAFT_0513</name>
</gene>
<proteinExistence type="predicted"/>
<keyword evidence="2" id="KW-1185">Reference proteome</keyword>
<dbReference type="PATRIC" id="fig|573060.9.peg.4671"/>
<dbReference type="Pfam" id="PF20112">
    <property type="entry name" value="DUF6502"/>
    <property type="match status" value="1"/>
</dbReference>
<dbReference type="InterPro" id="IPR045445">
    <property type="entry name" value="DUF6502"/>
</dbReference>
<dbReference type="Proteomes" id="UP000003856">
    <property type="component" value="Unassembled WGS sequence"/>
</dbReference>
<accession>C5T0T3</accession>
<dbReference type="OrthoDB" id="6356376at2"/>
<dbReference type="AlphaFoldDB" id="C5T0T3"/>
<sequence>MQDRLSWTQAAFERILRPAVRLALAMGLKHAQLEEVLRDLLLDEARSLWLKQGEAKPNLSQLSTTTGLNRKDVTARVRATRTPLPATEGSAAAKAYTAWLQLVAEEPMHRRLPVADSGDGPSFELLSRFATRGNVHHRAVLDELQRLNLATVADGMTEMAGDGFVPAASLQDMLAFLGDNVRDHLQAAVSNTLGEQPRMLERAVYASGLALEDCERIHQLTREHWDTVHHRLVREMAESVNQADGQGGGRLRVGIYTYYEKSQNLGQELDGPRAETIK</sequence>
<dbReference type="RefSeq" id="WP_005793168.1">
    <property type="nucleotide sequence ID" value="NZ_ACQT01000007.1"/>
</dbReference>
<dbReference type="EMBL" id="ACQT01000007">
    <property type="protein sequence ID" value="EER61891.1"/>
    <property type="molecule type" value="Genomic_DNA"/>
</dbReference>
<comment type="caution">
    <text evidence="1">The sequence shown here is derived from an EMBL/GenBank/DDBJ whole genome shotgun (WGS) entry which is preliminary data.</text>
</comment>
<name>C5T0T3_ACIDE</name>